<dbReference type="PROSITE" id="PS50157">
    <property type="entry name" value="ZINC_FINGER_C2H2_2"/>
    <property type="match status" value="1"/>
</dbReference>
<dbReference type="PANTHER" id="PTHR35744:SF4">
    <property type="entry name" value="OS04G0464600 PROTEIN"/>
    <property type="match status" value="1"/>
</dbReference>
<dbReference type="GO" id="GO:0004540">
    <property type="term" value="F:RNA nuclease activity"/>
    <property type="evidence" value="ECO:0007669"/>
    <property type="project" value="InterPro"/>
</dbReference>
<dbReference type="OrthoDB" id="3518456at2759"/>
<keyword evidence="4" id="KW-1185">Reference proteome</keyword>
<dbReference type="GO" id="GO:0008270">
    <property type="term" value="F:zinc ion binding"/>
    <property type="evidence" value="ECO:0007669"/>
    <property type="project" value="UniProtKB-KW"/>
</dbReference>
<dbReference type="Pfam" id="PF01936">
    <property type="entry name" value="NYN"/>
    <property type="match status" value="1"/>
</dbReference>
<reference evidence="3 4" key="1">
    <citation type="journal article" date="2015" name="Proc. Natl. Acad. Sci. U.S.A.">
        <title>The resurrection genome of Boea hygrometrica: A blueprint for survival of dehydration.</title>
        <authorList>
            <person name="Xiao L."/>
            <person name="Yang G."/>
            <person name="Zhang L."/>
            <person name="Yang X."/>
            <person name="Zhao S."/>
            <person name="Ji Z."/>
            <person name="Zhou Q."/>
            <person name="Hu M."/>
            <person name="Wang Y."/>
            <person name="Chen M."/>
            <person name="Xu Y."/>
            <person name="Jin H."/>
            <person name="Xiao X."/>
            <person name="Hu G."/>
            <person name="Bao F."/>
            <person name="Hu Y."/>
            <person name="Wan P."/>
            <person name="Li L."/>
            <person name="Deng X."/>
            <person name="Kuang T."/>
            <person name="Xiang C."/>
            <person name="Zhu J.K."/>
            <person name="Oliver M.J."/>
            <person name="He Y."/>
        </authorList>
    </citation>
    <scope>NUCLEOTIDE SEQUENCE [LARGE SCALE GENOMIC DNA]</scope>
    <source>
        <strain evidence="4">cv. XS01</strain>
    </source>
</reference>
<keyword evidence="1" id="KW-0862">Zinc</keyword>
<gene>
    <name evidence="3" type="ORF">F511_33333</name>
</gene>
<organism evidence="3 4">
    <name type="scientific">Dorcoceras hygrometricum</name>
    <dbReference type="NCBI Taxonomy" id="472368"/>
    <lineage>
        <taxon>Eukaryota</taxon>
        <taxon>Viridiplantae</taxon>
        <taxon>Streptophyta</taxon>
        <taxon>Embryophyta</taxon>
        <taxon>Tracheophyta</taxon>
        <taxon>Spermatophyta</taxon>
        <taxon>Magnoliopsida</taxon>
        <taxon>eudicotyledons</taxon>
        <taxon>Gunneridae</taxon>
        <taxon>Pentapetalae</taxon>
        <taxon>asterids</taxon>
        <taxon>lamiids</taxon>
        <taxon>Lamiales</taxon>
        <taxon>Gesneriaceae</taxon>
        <taxon>Didymocarpoideae</taxon>
        <taxon>Trichosporeae</taxon>
        <taxon>Loxocarpinae</taxon>
        <taxon>Dorcoceras</taxon>
    </lineage>
</organism>
<sequence length="384" mass="43891">MFSLQKFSHALGAVEFLKEFRTLVPTLAVCECCYFSSLSNQNPSSSISPFSSEQRVTQNSVGIFWDLDNKPQRSFSPYEAAISLKKAAQGFGFVKYMFAYANRHAFNYVPPIVGTQKRERKGLNELETMGVKSNEPLTCQVCGRRFFNNERLVNHFKQIHEREQMSRLNQIESARGKRRINLVAKYSMKMDKYRNAARDVLTPKIGYGLSEELKRAGFWVRTVSDKPHAADVELRSHMMDMMDKSKVECLILVSDDSDFVGILREARMRCLKTVVVGDISDSALKRNANAAFSWQEIMRGKAKKEAGSVVGKWKDQNVLKRLEWTYDPKTEKNQYFPEVESECSDFECLSSGECGTLLPKESDAAWWEWESRAIDLDVPPSSLK</sequence>
<dbReference type="InterPro" id="IPR013087">
    <property type="entry name" value="Znf_C2H2_type"/>
</dbReference>
<dbReference type="AlphaFoldDB" id="A0A2Z7AF71"/>
<dbReference type="PANTHER" id="PTHR35744">
    <property type="entry name" value="C2H2-TYPE DOMAIN-CONTAINING PROTEIN"/>
    <property type="match status" value="1"/>
</dbReference>
<dbReference type="InterPro" id="IPR021139">
    <property type="entry name" value="NYN"/>
</dbReference>
<accession>A0A2Z7AF71</accession>
<protein>
    <submittedName>
        <fullName evidence="3">Nucleic acid binding protein</fullName>
    </submittedName>
</protein>
<dbReference type="PROSITE" id="PS00028">
    <property type="entry name" value="ZINC_FINGER_C2H2_1"/>
    <property type="match status" value="1"/>
</dbReference>
<feature type="domain" description="C2H2-type" evidence="2">
    <location>
        <begin position="137"/>
        <end position="165"/>
    </location>
</feature>
<dbReference type="EMBL" id="KV018123">
    <property type="protein sequence ID" value="KZV17614.1"/>
    <property type="molecule type" value="Genomic_DNA"/>
</dbReference>
<dbReference type="CDD" id="cd18725">
    <property type="entry name" value="PIN_LabA-like"/>
    <property type="match status" value="1"/>
</dbReference>
<evidence type="ECO:0000259" key="2">
    <source>
        <dbReference type="PROSITE" id="PS50157"/>
    </source>
</evidence>
<dbReference type="Proteomes" id="UP000250235">
    <property type="component" value="Unassembled WGS sequence"/>
</dbReference>
<name>A0A2Z7AF71_9LAMI</name>
<proteinExistence type="predicted"/>
<keyword evidence="1" id="KW-0479">Metal-binding</keyword>
<dbReference type="Gene3D" id="3.40.50.1010">
    <property type="entry name" value="5'-nuclease"/>
    <property type="match status" value="1"/>
</dbReference>
<evidence type="ECO:0000313" key="4">
    <source>
        <dbReference type="Proteomes" id="UP000250235"/>
    </source>
</evidence>
<keyword evidence="1" id="KW-0863">Zinc-finger</keyword>
<evidence type="ECO:0000256" key="1">
    <source>
        <dbReference type="PROSITE-ProRule" id="PRU00042"/>
    </source>
</evidence>
<evidence type="ECO:0000313" key="3">
    <source>
        <dbReference type="EMBL" id="KZV17614.1"/>
    </source>
</evidence>